<evidence type="ECO:0000313" key="1">
    <source>
        <dbReference type="EMBL" id="MBX22607.1"/>
    </source>
</evidence>
<sequence length="185" mass="20806">MPNLKKLRLERVTPWMTNDDLIILTQGTENLVELSLLGCRLLNPDSLDIISKGWPGLISIHLEECGEITANGASSIFNCSALEDLLLRHNGHGIHGSFVVDAALKLPMLRRLSLDLCDACEGDFDIPSYSDRCFLSIVKIARCKFQKSSSKTEFLESRRRLVHKGTFVLVWNGKELVRTVVKERL</sequence>
<proteinExistence type="predicted"/>
<dbReference type="Gene3D" id="3.80.10.10">
    <property type="entry name" value="Ribonuclease Inhibitor"/>
    <property type="match status" value="1"/>
</dbReference>
<dbReference type="SUPFAM" id="SSF52047">
    <property type="entry name" value="RNI-like"/>
    <property type="match status" value="1"/>
</dbReference>
<accession>A0A2P2LXC3</accession>
<dbReference type="EMBL" id="GGEC01042123">
    <property type="protein sequence ID" value="MBX22607.1"/>
    <property type="molecule type" value="Transcribed_RNA"/>
</dbReference>
<dbReference type="AlphaFoldDB" id="A0A2P2LXC3"/>
<protein>
    <submittedName>
        <fullName evidence="1">BTB/POZ domain-containing protein FBL11 isoform X5</fullName>
    </submittedName>
</protein>
<organism evidence="1">
    <name type="scientific">Rhizophora mucronata</name>
    <name type="common">Asiatic mangrove</name>
    <dbReference type="NCBI Taxonomy" id="61149"/>
    <lineage>
        <taxon>Eukaryota</taxon>
        <taxon>Viridiplantae</taxon>
        <taxon>Streptophyta</taxon>
        <taxon>Embryophyta</taxon>
        <taxon>Tracheophyta</taxon>
        <taxon>Spermatophyta</taxon>
        <taxon>Magnoliopsida</taxon>
        <taxon>eudicotyledons</taxon>
        <taxon>Gunneridae</taxon>
        <taxon>Pentapetalae</taxon>
        <taxon>rosids</taxon>
        <taxon>fabids</taxon>
        <taxon>Malpighiales</taxon>
        <taxon>Rhizophoraceae</taxon>
        <taxon>Rhizophora</taxon>
    </lineage>
</organism>
<reference evidence="1" key="1">
    <citation type="submission" date="2018-02" db="EMBL/GenBank/DDBJ databases">
        <title>Rhizophora mucronata_Transcriptome.</title>
        <authorList>
            <person name="Meera S.P."/>
            <person name="Sreeshan A."/>
            <person name="Augustine A."/>
        </authorList>
    </citation>
    <scope>NUCLEOTIDE SEQUENCE</scope>
    <source>
        <tissue evidence="1">Leaf</tissue>
    </source>
</reference>
<name>A0A2P2LXC3_RHIMU</name>
<dbReference type="InterPro" id="IPR032675">
    <property type="entry name" value="LRR_dom_sf"/>
</dbReference>